<evidence type="ECO:0000313" key="4">
    <source>
        <dbReference type="Proteomes" id="UP000030302"/>
    </source>
</evidence>
<dbReference type="PANTHER" id="PTHR43172">
    <property type="entry name" value="ADENYLOSUCCINATE LYASE"/>
    <property type="match status" value="1"/>
</dbReference>
<dbReference type="InterPro" id="IPR020557">
    <property type="entry name" value="Fumarate_lyase_CS"/>
</dbReference>
<dbReference type="GO" id="GO:0016829">
    <property type="term" value="F:lyase activity"/>
    <property type="evidence" value="ECO:0007669"/>
    <property type="project" value="UniProtKB-KW"/>
</dbReference>
<dbReference type="Pfam" id="PF00206">
    <property type="entry name" value="Lyase_1"/>
    <property type="match status" value="1"/>
</dbReference>
<sequence>MSVSIFDSFLTTPEMIAVFDDTEIVQGMFRFEEALARAQAAEGMIPDTAARAIASVCNAQLYDIPALVNASRRAGSLAIPLVKELTKTVALFNPESANYVHWGSTSQDVIDSAMALATGKALALLDQRLQSLINQLLHLAGQHLATPVLARTLMQPAQVTSFGFKLLNWTAPLLRSRLQLRTVAARALRVQLGGAVGTLAVMGAQGPAVARRVAQNLGLGAAEHGAWHTQRDEWVRLGLEIAVLAGSLGKIATDLSLMAQGEIGELAEPSGNGRGGSSAMPHKRNPVSAMIALAAATRTPQHAAALLASMGQQHERGLGNWQAELAEWPALFLSTHGALCALDEAMAGLHVDSARMLENINGLRGLIFAEAVAAYLASAIGRPQAHAMMEELTQQVMASGQDLATLTIAAIRKDPDLRDKTDLAHLQTLFDPVTATAAAERLAHQQLHDLQEAAAALELRAENPIPSNTEVSQ</sequence>
<organism evidence="3 4">
    <name type="scientific">Collimonas arenae</name>
    <dbReference type="NCBI Taxonomy" id="279058"/>
    <lineage>
        <taxon>Bacteria</taxon>
        <taxon>Pseudomonadati</taxon>
        <taxon>Pseudomonadota</taxon>
        <taxon>Betaproteobacteria</taxon>
        <taxon>Burkholderiales</taxon>
        <taxon>Oxalobacteraceae</taxon>
        <taxon>Collimonas</taxon>
    </lineage>
</organism>
<accession>A0A0A1FAY9</accession>
<dbReference type="CDD" id="cd01597">
    <property type="entry name" value="pCLME"/>
    <property type="match status" value="1"/>
</dbReference>
<dbReference type="InterPro" id="IPR022761">
    <property type="entry name" value="Fumarate_lyase_N"/>
</dbReference>
<keyword evidence="3" id="KW-0456">Lyase</keyword>
<dbReference type="RefSeq" id="WP_052134933.1">
    <property type="nucleotide sequence ID" value="NZ_CP009962.1"/>
</dbReference>
<dbReference type="Gene3D" id="1.10.275.10">
    <property type="entry name" value="Fumarase/aspartase (N-terminal domain)"/>
    <property type="match status" value="1"/>
</dbReference>
<dbReference type="Pfam" id="PF10397">
    <property type="entry name" value="ADSL_C"/>
    <property type="match status" value="1"/>
</dbReference>
<dbReference type="SMART" id="SM00998">
    <property type="entry name" value="ADSL_C"/>
    <property type="match status" value="1"/>
</dbReference>
<evidence type="ECO:0000259" key="2">
    <source>
        <dbReference type="SMART" id="SM00998"/>
    </source>
</evidence>
<dbReference type="AlphaFoldDB" id="A0A0A1FAY9"/>
<dbReference type="HOGENOM" id="CLU_030949_3_2_4"/>
<dbReference type="Gene3D" id="1.20.200.10">
    <property type="entry name" value="Fumarase/aspartase (Central domain)"/>
    <property type="match status" value="1"/>
</dbReference>
<reference evidence="4" key="1">
    <citation type="journal article" date="2014" name="Soil Biol. Biochem.">
        <title>Structure and function of bacterial communities in ageing soils: Insights from the Mendocino ecological staircase.</title>
        <authorList>
            <person name="Uroz S."/>
            <person name="Tech J.J."/>
            <person name="Sawaya N.A."/>
            <person name="Frey-Klett P."/>
            <person name="Leveau J.H.J."/>
        </authorList>
    </citation>
    <scope>NUCLEOTIDE SEQUENCE [LARGE SCALE GENOMIC DNA]</scope>
    <source>
        <strain evidence="4">Cal35</strain>
    </source>
</reference>
<keyword evidence="4" id="KW-1185">Reference proteome</keyword>
<dbReference type="PRINTS" id="PR00149">
    <property type="entry name" value="FUMRATELYASE"/>
</dbReference>
<dbReference type="Proteomes" id="UP000030302">
    <property type="component" value="Chromosome"/>
</dbReference>
<dbReference type="InterPro" id="IPR019468">
    <property type="entry name" value="AdenyloSucc_lyase_C"/>
</dbReference>
<dbReference type="EC" id="4.3.2.2" evidence="3"/>
<dbReference type="EMBL" id="CP009962">
    <property type="protein sequence ID" value="AIY40935.1"/>
    <property type="molecule type" value="Genomic_DNA"/>
</dbReference>
<evidence type="ECO:0000256" key="1">
    <source>
        <dbReference type="ARBA" id="ARBA00034772"/>
    </source>
</evidence>
<dbReference type="OrthoDB" id="9768878at2"/>
<dbReference type="SUPFAM" id="SSF48557">
    <property type="entry name" value="L-aspartase-like"/>
    <property type="match status" value="1"/>
</dbReference>
<dbReference type="PROSITE" id="PS00163">
    <property type="entry name" value="FUMARATE_LYASES"/>
    <property type="match status" value="1"/>
</dbReference>
<feature type="domain" description="Adenylosuccinate lyase C-terminal" evidence="2">
    <location>
        <begin position="364"/>
        <end position="447"/>
    </location>
</feature>
<dbReference type="InterPro" id="IPR024083">
    <property type="entry name" value="Fumarase/histidase_N"/>
</dbReference>
<dbReference type="InterPro" id="IPR000362">
    <property type="entry name" value="Fumarate_lyase_fam"/>
</dbReference>
<gene>
    <name evidence="3" type="ORF">LT85_1777</name>
</gene>
<proteinExistence type="inferred from homology"/>
<protein>
    <submittedName>
        <fullName evidence="3">Adenylosuccinate lyase</fullName>
        <ecNumber evidence="3">4.3.2.2</ecNumber>
    </submittedName>
</protein>
<dbReference type="Gene3D" id="1.10.40.30">
    <property type="entry name" value="Fumarase/aspartase (C-terminal domain)"/>
    <property type="match status" value="1"/>
</dbReference>
<dbReference type="KEGG" id="care:LT85_1777"/>
<dbReference type="PANTHER" id="PTHR43172:SF2">
    <property type="entry name" value="ADENYLOSUCCINATE LYASE C-TERMINAL DOMAIN-CONTAINING PROTEIN"/>
    <property type="match status" value="1"/>
</dbReference>
<name>A0A0A1FAY9_9BURK</name>
<dbReference type="STRING" id="279058.LT85_1777"/>
<comment type="similarity">
    <text evidence="1">Belongs to the class-II fumarase/aspartase family.</text>
</comment>
<dbReference type="InterPro" id="IPR008948">
    <property type="entry name" value="L-Aspartase-like"/>
</dbReference>
<evidence type="ECO:0000313" key="3">
    <source>
        <dbReference type="EMBL" id="AIY40935.1"/>
    </source>
</evidence>